<evidence type="ECO:0008006" key="4">
    <source>
        <dbReference type="Google" id="ProtNLM"/>
    </source>
</evidence>
<keyword evidence="1" id="KW-0812">Transmembrane</keyword>
<gene>
    <name evidence="2" type="ORF">JCM17844_28510</name>
</gene>
<accession>A0A5A7MUA9</accession>
<protein>
    <recommendedName>
        <fullName evidence="4">Type IV conjugative transfer system protein TraE</fullName>
    </recommendedName>
</protein>
<dbReference type="Pfam" id="PF05309">
    <property type="entry name" value="TraE"/>
    <property type="match status" value="1"/>
</dbReference>
<reference evidence="2 3" key="1">
    <citation type="submission" date="2019-09" db="EMBL/GenBank/DDBJ databases">
        <title>NBRP : Genome information of microbial organism related human and environment.</title>
        <authorList>
            <person name="Hattori M."/>
            <person name="Oshima K."/>
            <person name="Inaba H."/>
            <person name="Suda W."/>
            <person name="Sakamoto M."/>
            <person name="Iino T."/>
            <person name="Kitahara M."/>
            <person name="Oshida Y."/>
            <person name="Iida T."/>
            <person name="Kudo T."/>
            <person name="Itoh T."/>
            <person name="Ohkuma M."/>
        </authorList>
    </citation>
    <scope>NUCLEOTIDE SEQUENCE [LARGE SCALE GENOMIC DNA]</scope>
    <source>
        <strain evidence="2 3">Hi-2</strain>
    </source>
</reference>
<organism evidence="2 3">
    <name type="scientific">Iodidimonas gelatinilytica</name>
    <dbReference type="NCBI Taxonomy" id="1236966"/>
    <lineage>
        <taxon>Bacteria</taxon>
        <taxon>Pseudomonadati</taxon>
        <taxon>Pseudomonadota</taxon>
        <taxon>Alphaproteobacteria</taxon>
        <taxon>Iodidimonadales</taxon>
        <taxon>Iodidimonadaceae</taxon>
        <taxon>Iodidimonas</taxon>
    </lineage>
</organism>
<dbReference type="AlphaFoldDB" id="A0A5A7MUA9"/>
<comment type="caution">
    <text evidence="2">The sequence shown here is derived from an EMBL/GenBank/DDBJ whole genome shotgun (WGS) entry which is preliminary data.</text>
</comment>
<keyword evidence="1" id="KW-1133">Transmembrane helix</keyword>
<sequence length="191" mass="20914">MRAEVRLMDLAGHNAHLHAVTVWRNLLLAGLALSLSVNVLLGLAVLTKRETVVMVPSPAGRVYSTGERVNAAYLEDMARDVALTFLNVHPGTTDYVQDAILKIAHPAFYGQFKRAFDTWLADIKARKLATAFYPTTVTADTGALTVRITGVLKSFIGESQVDSEAVTYRIGFVNAAGRLTLSQFEEEKPHE</sequence>
<feature type="transmembrane region" description="Helical" evidence="1">
    <location>
        <begin position="26"/>
        <end position="46"/>
    </location>
</feature>
<dbReference type="Proteomes" id="UP000322084">
    <property type="component" value="Unassembled WGS sequence"/>
</dbReference>
<dbReference type="InterPro" id="IPR007973">
    <property type="entry name" value="Pilus_assembly_TraE"/>
</dbReference>
<keyword evidence="1" id="KW-0472">Membrane</keyword>
<proteinExistence type="predicted"/>
<dbReference type="EMBL" id="BKCL01000014">
    <property type="protein sequence ID" value="GEQ99214.1"/>
    <property type="molecule type" value="Genomic_DNA"/>
</dbReference>
<evidence type="ECO:0000256" key="1">
    <source>
        <dbReference type="SAM" id="Phobius"/>
    </source>
</evidence>
<evidence type="ECO:0000313" key="2">
    <source>
        <dbReference type="EMBL" id="GEQ99214.1"/>
    </source>
</evidence>
<evidence type="ECO:0000313" key="3">
    <source>
        <dbReference type="Proteomes" id="UP000322084"/>
    </source>
</evidence>
<name>A0A5A7MUA9_9PROT</name>